<evidence type="ECO:0000313" key="2">
    <source>
        <dbReference type="EMBL" id="AJF97562.1"/>
    </source>
</evidence>
<keyword evidence="1" id="KW-0812">Transmembrane</keyword>
<proteinExistence type="predicted"/>
<dbReference type="KEGG" id="vg:23462479"/>
<accession>A0A0B5JD02</accession>
<dbReference type="EMBL" id="KP136319">
    <property type="protein sequence ID" value="AJF97562.1"/>
    <property type="molecule type" value="Genomic_DNA"/>
</dbReference>
<dbReference type="RefSeq" id="YP_009119797.1">
    <property type="nucleotide sequence ID" value="NC_026440.1"/>
</dbReference>
<evidence type="ECO:0000313" key="3">
    <source>
        <dbReference type="Proteomes" id="UP000202511"/>
    </source>
</evidence>
<protein>
    <submittedName>
        <fullName evidence="2">Uncharacterized protein</fullName>
    </submittedName>
</protein>
<feature type="transmembrane region" description="Helical" evidence="1">
    <location>
        <begin position="114"/>
        <end position="132"/>
    </location>
</feature>
<feature type="transmembrane region" description="Helical" evidence="1">
    <location>
        <begin position="6"/>
        <end position="31"/>
    </location>
</feature>
<feature type="transmembrane region" description="Helical" evidence="1">
    <location>
        <begin position="78"/>
        <end position="102"/>
    </location>
</feature>
<sequence>MAGLAVVMMGAAAGVAGFVAGFAAAGMAVLLGPLVANFVSHWTSAATLSVLGSATWYLAWSQIDFDTPSSPGDLSRAAAQICIITATVGYATACTTALGASALWTSTIPDARDYARLLLAAPFILLSFMFSGP</sequence>
<dbReference type="Proteomes" id="UP000202511">
    <property type="component" value="Segment"/>
</dbReference>
<keyword evidence="1" id="KW-1133">Transmembrane helix</keyword>
<dbReference type="GeneID" id="23462479"/>
<organism evidence="2 3">
    <name type="scientific">Pandoravirus inopinatum</name>
    <dbReference type="NCBI Taxonomy" id="1605721"/>
    <lineage>
        <taxon>Viruses</taxon>
        <taxon>Pandoravirus</taxon>
    </lineage>
</organism>
<reference evidence="2 3" key="1">
    <citation type="journal article" date="2015" name="Parasitol. Res.">
        <title>Viruses in close associations with free-living amoebae.</title>
        <authorList>
            <person name="Scheid P."/>
        </authorList>
    </citation>
    <scope>NUCLEOTIDE SEQUENCE [LARGE SCALE GENOMIC DNA]</scope>
    <source>
        <strain evidence="2">KlaHel</strain>
    </source>
</reference>
<keyword evidence="1" id="KW-0472">Membrane</keyword>
<name>A0A0B5JD02_9VIRU</name>
<evidence type="ECO:0000256" key="1">
    <source>
        <dbReference type="SAM" id="Phobius"/>
    </source>
</evidence>
<feature type="transmembrane region" description="Helical" evidence="1">
    <location>
        <begin position="38"/>
        <end position="58"/>
    </location>
</feature>